<dbReference type="VEuPathDB" id="CryptoDB:Vbra_17051"/>
<dbReference type="PhylomeDB" id="A0A0G4G5G6"/>
<evidence type="ECO:0000313" key="2">
    <source>
        <dbReference type="Proteomes" id="UP000041254"/>
    </source>
</evidence>
<proteinExistence type="predicted"/>
<keyword evidence="2" id="KW-1185">Reference proteome</keyword>
<dbReference type="Proteomes" id="UP000041254">
    <property type="component" value="Unassembled WGS sequence"/>
</dbReference>
<reference evidence="1 2" key="1">
    <citation type="submission" date="2014-11" db="EMBL/GenBank/DDBJ databases">
        <authorList>
            <person name="Zhu J."/>
            <person name="Qi W."/>
            <person name="Song R."/>
        </authorList>
    </citation>
    <scope>NUCLEOTIDE SEQUENCE [LARGE SCALE GENOMIC DNA]</scope>
</reference>
<sequence>MTLFGAVAGLHGWLHAVWLHWRRRRVQWYVLGSRRFRTIERDELLLLRLVPFVGTNPLTDPPISEGFSDNRLYPTFSGFILDALLQLDHVRSRMRVALDITVRRCCPCWDAPDPHLVIINFAQGVMGRVLPEALGYGDVCVMVLSLNGGSVVAAMSVIHQRIVVRTTEAEVAGWVTDDERFPMTMARVRQLLRRLGVGDV</sequence>
<organism evidence="1 2">
    <name type="scientific">Vitrella brassicaformis (strain CCMP3155)</name>
    <dbReference type="NCBI Taxonomy" id="1169540"/>
    <lineage>
        <taxon>Eukaryota</taxon>
        <taxon>Sar</taxon>
        <taxon>Alveolata</taxon>
        <taxon>Colpodellida</taxon>
        <taxon>Vitrellaceae</taxon>
        <taxon>Vitrella</taxon>
    </lineage>
</organism>
<gene>
    <name evidence="1" type="ORF">Vbra_17051</name>
</gene>
<accession>A0A0G4G5G6</accession>
<name>A0A0G4G5G6_VITBC</name>
<dbReference type="InParanoid" id="A0A0G4G5G6"/>
<evidence type="ECO:0000313" key="1">
    <source>
        <dbReference type="EMBL" id="CEM23480.1"/>
    </source>
</evidence>
<dbReference type="EMBL" id="CDMY01000570">
    <property type="protein sequence ID" value="CEM23480.1"/>
    <property type="molecule type" value="Genomic_DNA"/>
</dbReference>
<protein>
    <submittedName>
        <fullName evidence="1">Uncharacterized protein</fullName>
    </submittedName>
</protein>
<dbReference type="AlphaFoldDB" id="A0A0G4G5G6"/>